<name>A0A9N9EST0_9GLOM</name>
<dbReference type="EMBL" id="CAJVPQ010006825">
    <property type="protein sequence ID" value="CAG8689895.1"/>
    <property type="molecule type" value="Genomic_DNA"/>
</dbReference>
<keyword evidence="4" id="KW-0539">Nucleus</keyword>
<reference evidence="6" key="1">
    <citation type="submission" date="2021-06" db="EMBL/GenBank/DDBJ databases">
        <authorList>
            <person name="Kallberg Y."/>
            <person name="Tangrot J."/>
            <person name="Rosling A."/>
        </authorList>
    </citation>
    <scope>NUCLEOTIDE SEQUENCE</scope>
    <source>
        <strain evidence="6">UK204</strain>
    </source>
</reference>
<protein>
    <submittedName>
        <fullName evidence="6">3343_t:CDS:1</fullName>
    </submittedName>
</protein>
<keyword evidence="7" id="KW-1185">Reference proteome</keyword>
<feature type="compositionally biased region" description="Basic residues" evidence="5">
    <location>
        <begin position="151"/>
        <end position="161"/>
    </location>
</feature>
<keyword evidence="1" id="KW-0479">Metal-binding</keyword>
<feature type="region of interest" description="Disordered" evidence="5">
    <location>
        <begin position="143"/>
        <end position="198"/>
    </location>
</feature>
<dbReference type="Proteomes" id="UP000789570">
    <property type="component" value="Unassembled WGS sequence"/>
</dbReference>
<sequence length="198" mass="23421">MSNQKRGVYEEGTQDTSFRRTWDKEEFKRRARERSRIEREKEEEEDRKRKGLKPKNIDNSEAEPARELLRARTEKVVLDANLNKVQVVQSTNIASKQPDQRALGMSMKVERSTLDQVKNRLENLKKKQEPQEYDFDARVEQLQKQEEEEKRRRKERKKAKKRGESSQNTVKEEDSPEDEVNPEMAKFMGFVGFGSTKS</sequence>
<keyword evidence="2" id="KW-0863">Zinc-finger</keyword>
<accession>A0A9N9EST0</accession>
<evidence type="ECO:0000256" key="3">
    <source>
        <dbReference type="ARBA" id="ARBA00022833"/>
    </source>
</evidence>
<dbReference type="PANTHER" id="PTHR45986">
    <property type="entry name" value="ZINC FINGER MATRIN-TYPE PROTEIN 2"/>
    <property type="match status" value="1"/>
</dbReference>
<feature type="compositionally biased region" description="Basic and acidic residues" evidence="5">
    <location>
        <begin position="55"/>
        <end position="65"/>
    </location>
</feature>
<evidence type="ECO:0000256" key="1">
    <source>
        <dbReference type="ARBA" id="ARBA00022723"/>
    </source>
</evidence>
<gene>
    <name evidence="6" type="ORF">FCALED_LOCUS12903</name>
</gene>
<keyword evidence="3" id="KW-0862">Zinc</keyword>
<organism evidence="6 7">
    <name type="scientific">Funneliformis caledonium</name>
    <dbReference type="NCBI Taxonomy" id="1117310"/>
    <lineage>
        <taxon>Eukaryota</taxon>
        <taxon>Fungi</taxon>
        <taxon>Fungi incertae sedis</taxon>
        <taxon>Mucoromycota</taxon>
        <taxon>Glomeromycotina</taxon>
        <taxon>Glomeromycetes</taxon>
        <taxon>Glomerales</taxon>
        <taxon>Glomeraceae</taxon>
        <taxon>Funneliformis</taxon>
    </lineage>
</organism>
<dbReference type="AlphaFoldDB" id="A0A9N9EST0"/>
<feature type="region of interest" description="Disordered" evidence="5">
    <location>
        <begin position="91"/>
        <end position="111"/>
    </location>
</feature>
<dbReference type="GO" id="GO:0000398">
    <property type="term" value="P:mRNA splicing, via spliceosome"/>
    <property type="evidence" value="ECO:0007669"/>
    <property type="project" value="InterPro"/>
</dbReference>
<feature type="compositionally biased region" description="Basic and acidic residues" evidence="5">
    <location>
        <begin position="17"/>
        <end position="40"/>
    </location>
</feature>
<evidence type="ECO:0000256" key="5">
    <source>
        <dbReference type="SAM" id="MobiDB-lite"/>
    </source>
</evidence>
<evidence type="ECO:0000256" key="4">
    <source>
        <dbReference type="ARBA" id="ARBA00023242"/>
    </source>
</evidence>
<dbReference type="GO" id="GO:0005681">
    <property type="term" value="C:spliceosomal complex"/>
    <property type="evidence" value="ECO:0007669"/>
    <property type="project" value="InterPro"/>
</dbReference>
<dbReference type="OrthoDB" id="30343at2759"/>
<dbReference type="PANTHER" id="PTHR45986:SF1">
    <property type="entry name" value="ZINC FINGER MATRIN-TYPE PROTEIN 2"/>
    <property type="match status" value="1"/>
</dbReference>
<proteinExistence type="predicted"/>
<evidence type="ECO:0000256" key="2">
    <source>
        <dbReference type="ARBA" id="ARBA00022771"/>
    </source>
</evidence>
<feature type="region of interest" description="Disordered" evidence="5">
    <location>
        <begin position="1"/>
        <end position="65"/>
    </location>
</feature>
<evidence type="ECO:0000313" key="7">
    <source>
        <dbReference type="Proteomes" id="UP000789570"/>
    </source>
</evidence>
<evidence type="ECO:0000313" key="6">
    <source>
        <dbReference type="EMBL" id="CAG8689895.1"/>
    </source>
</evidence>
<dbReference type="GO" id="GO:0046540">
    <property type="term" value="C:U4/U6 x U5 tri-snRNP complex"/>
    <property type="evidence" value="ECO:0007669"/>
    <property type="project" value="TreeGrafter"/>
</dbReference>
<dbReference type="GO" id="GO:0008270">
    <property type="term" value="F:zinc ion binding"/>
    <property type="evidence" value="ECO:0007669"/>
    <property type="project" value="UniProtKB-KW"/>
</dbReference>
<dbReference type="InterPro" id="IPR040107">
    <property type="entry name" value="Snu23"/>
</dbReference>
<comment type="caution">
    <text evidence="6">The sequence shown here is derived from an EMBL/GenBank/DDBJ whole genome shotgun (WGS) entry which is preliminary data.</text>
</comment>